<dbReference type="AlphaFoldDB" id="A0A6I6LG61"/>
<keyword evidence="8 10" id="KW-1133">Transmembrane helix</keyword>
<accession>A0A6I6LG61</accession>
<gene>
    <name evidence="11" type="ORF">GQA94_04360</name>
</gene>
<dbReference type="GO" id="GO:0005886">
    <property type="term" value="C:plasma membrane"/>
    <property type="evidence" value="ECO:0007669"/>
    <property type="project" value="UniProtKB-SubCell"/>
</dbReference>
<dbReference type="OrthoDB" id="7030830at2"/>
<sequence>MSTPRLVLLMLLLNVLTVAGGVGVSYWLLKPGMQGAAEQAEAADAAEPVEPSEYEFYPVEKVIVSVRGDGRERYFVLDLALQADASDEPKHFEQAEPIVRNSVVGYLSSLPFEELRGLKLSELQKRLETVLFADFASKNAAVPFKHVLINKLIVQ</sequence>
<keyword evidence="5 10" id="KW-0145">Chemotaxis</keyword>
<keyword evidence="11" id="KW-0969">Cilium</keyword>
<keyword evidence="10" id="KW-0997">Cell inner membrane</keyword>
<evidence type="ECO:0000256" key="10">
    <source>
        <dbReference type="RuleBase" id="RU364125"/>
    </source>
</evidence>
<comment type="similarity">
    <text evidence="3 10">Belongs to the FliL family.</text>
</comment>
<evidence type="ECO:0000256" key="7">
    <source>
        <dbReference type="ARBA" id="ARBA00022779"/>
    </source>
</evidence>
<evidence type="ECO:0000256" key="9">
    <source>
        <dbReference type="ARBA" id="ARBA00023136"/>
    </source>
</evidence>
<reference evidence="11 12" key="1">
    <citation type="submission" date="2019-12" db="EMBL/GenBank/DDBJ databases">
        <title>Complete genome sequence of Pseudomonas stutzeri.</title>
        <authorList>
            <person name="Lim S.R."/>
            <person name="Kim J.H."/>
        </authorList>
    </citation>
    <scope>NUCLEOTIDE SEQUENCE [LARGE SCALE GENOMIC DNA]</scope>
    <source>
        <strain evidence="11 12">PM101005</strain>
    </source>
</reference>
<evidence type="ECO:0000313" key="12">
    <source>
        <dbReference type="Proteomes" id="UP000438983"/>
    </source>
</evidence>
<dbReference type="InterPro" id="IPR005503">
    <property type="entry name" value="FliL"/>
</dbReference>
<dbReference type="Pfam" id="PF03748">
    <property type="entry name" value="FliL"/>
    <property type="match status" value="1"/>
</dbReference>
<dbReference type="Proteomes" id="UP000438983">
    <property type="component" value="Chromosome"/>
</dbReference>
<dbReference type="GO" id="GO:0009425">
    <property type="term" value="C:bacterial-type flagellum basal body"/>
    <property type="evidence" value="ECO:0007669"/>
    <property type="project" value="InterPro"/>
</dbReference>
<keyword evidence="4" id="KW-1003">Cell membrane</keyword>
<dbReference type="EMBL" id="CP046902">
    <property type="protein sequence ID" value="QGZ29338.1"/>
    <property type="molecule type" value="Genomic_DNA"/>
</dbReference>
<evidence type="ECO:0000313" key="11">
    <source>
        <dbReference type="EMBL" id="QGZ29338.1"/>
    </source>
</evidence>
<evidence type="ECO:0000256" key="8">
    <source>
        <dbReference type="ARBA" id="ARBA00022989"/>
    </source>
</evidence>
<evidence type="ECO:0000256" key="5">
    <source>
        <dbReference type="ARBA" id="ARBA00022500"/>
    </source>
</evidence>
<evidence type="ECO:0000256" key="6">
    <source>
        <dbReference type="ARBA" id="ARBA00022692"/>
    </source>
</evidence>
<organism evidence="11 12">
    <name type="scientific">Stutzerimonas stutzeri</name>
    <name type="common">Pseudomonas stutzeri</name>
    <dbReference type="NCBI Taxonomy" id="316"/>
    <lineage>
        <taxon>Bacteria</taxon>
        <taxon>Pseudomonadati</taxon>
        <taxon>Pseudomonadota</taxon>
        <taxon>Gammaproteobacteria</taxon>
        <taxon>Pseudomonadales</taxon>
        <taxon>Pseudomonadaceae</taxon>
        <taxon>Stutzerimonas</taxon>
    </lineage>
</organism>
<evidence type="ECO:0000256" key="4">
    <source>
        <dbReference type="ARBA" id="ARBA00022475"/>
    </source>
</evidence>
<keyword evidence="9 10" id="KW-0472">Membrane</keyword>
<comment type="function">
    <text evidence="1 10">Controls the rotational direction of flagella during chemotaxis.</text>
</comment>
<evidence type="ECO:0000256" key="3">
    <source>
        <dbReference type="ARBA" id="ARBA00008281"/>
    </source>
</evidence>
<dbReference type="RefSeq" id="WP_158186923.1">
    <property type="nucleotide sequence ID" value="NZ_CP046902.1"/>
</dbReference>
<keyword evidence="7 10" id="KW-0283">Flagellar rotation</keyword>
<feature type="transmembrane region" description="Helical" evidence="10">
    <location>
        <begin position="6"/>
        <end position="29"/>
    </location>
</feature>
<protein>
    <recommendedName>
        <fullName evidence="10">Flagellar protein FliL</fullName>
    </recommendedName>
</protein>
<keyword evidence="11" id="KW-0966">Cell projection</keyword>
<name>A0A6I6LG61_STUST</name>
<proteinExistence type="inferred from homology"/>
<keyword evidence="6 10" id="KW-0812">Transmembrane</keyword>
<evidence type="ECO:0000256" key="1">
    <source>
        <dbReference type="ARBA" id="ARBA00002254"/>
    </source>
</evidence>
<keyword evidence="11" id="KW-0282">Flagellum</keyword>
<dbReference type="GO" id="GO:0071973">
    <property type="term" value="P:bacterial-type flagellum-dependent cell motility"/>
    <property type="evidence" value="ECO:0007669"/>
    <property type="project" value="InterPro"/>
</dbReference>
<evidence type="ECO:0000256" key="2">
    <source>
        <dbReference type="ARBA" id="ARBA00004162"/>
    </source>
</evidence>
<dbReference type="GO" id="GO:0006935">
    <property type="term" value="P:chemotaxis"/>
    <property type="evidence" value="ECO:0007669"/>
    <property type="project" value="UniProtKB-KW"/>
</dbReference>
<comment type="subcellular location">
    <subcellularLocation>
        <location evidence="10">Cell inner membrane</location>
    </subcellularLocation>
    <subcellularLocation>
        <location evidence="2">Cell membrane</location>
        <topology evidence="2">Single-pass membrane protein</topology>
    </subcellularLocation>
</comment>